<sequence>MKQQNGFTIDGAKSWRNTVGLFALMLLTTAGLVAPVSAQTTCVATATSGDYIGKNNSNDSYVYSSLSSIDRVVSYVLKTGNATGCPSAAFRTSGNILTVLNDKDYSYTCIATVTVEGNKLGCTDPVSTSLEGIAQAPLFLTQAIPPNVMYVLDDSGSMQFELMPDDIIAGSSRYIFPRANGIYGGSDYSNYVPTVDDNDAYNARSRSPQINSLYYNPGSTYYPWVKSDNSSFPNASPTCALHNPMRTTLLPSAAYCRNLTVDNSNYNSNSWLSCKSDGSCTSTTSTKTFWPATYFWYKGSGSYWNWASYERKQIKFGQTFTGHGREKRDDCVAASLGVCTYAEEIQNFANWYTYYRSRVSMARAGSGFAFVSQSSGLRIGFGSINQGSTSVDGVNSEVVVKGVRKFAGSDREAFYDALYGRDIPSAGTPLRRAIDAVGTYYKRSDNRGPWGNTPGTNDTSTQLSCRRNYTVLMTDGYWSGSSVSGGGGNNNDGTDNPSHAGPTGQSFQYKAVSPFKDSRSDTLADVAMYYWKNDLRSDMPNTLAESKDNPAFWQHMVTFGVGLGVAGTVDPTAAFAAIQTGADIDWPNPTSADAHKIDDLLHAGVNSRGGFFSAAEPAKFANDLSGVLDTISSQSKSSASSIAANSTRLDSGTLVYQASFNSLDWAGRIVAYNLNTDGSLKGIAWDSNTNSIASAATRNIIVGLGAPGTLVTSAISLTASNYDALSLSLQTALLTGGSLTTALDRLAWLRGDKSKEGVTLRQRSTPLGDIINSDPYFVDNLADYGFSVLSGTEGSTYKTFLSEKKARTSMIYVGANDGMLHGFDALTGKEKFAYLPVASFPKLAALTDPAYVHSYTVDGSPRASDAYINGKWRTVLLGSMGAGGNSVFAIDVTDPESLTKNSFLWEKATSLLDTDKLGVAMSEPVIARLEAGNKWVAIFGNGYASGDNVKLLVVDLATGAVLKAIDTGVSGVGNGLGTPVPVDVDSDRITDYVYAGDLKGNLWKFDFTGNSIATWDVAFKDGSVPKPLFQAVDNDGVAQPITVRPTVGSHKDSGYMVYFGTGKYFEYADAVVGSSPQIQDFYGIRDVGSRVLNRGDLITQTVVFEGDGTLTDGSSSAFPVRLVSNNSPDSAPVYGWHLRLLSPSGVATGERAVSKPILRNGRIIFTSIIPNSDACGYGGKSWLMELDASNGGRLNSPALDVNADGKVDELDKILFEGEYYPISGRGSDEMIKTPGIIGAGDLEYKYTSGSSGTIGVVTESAGESELLGRQSWRQFQ</sequence>
<evidence type="ECO:0000256" key="1">
    <source>
        <dbReference type="ARBA" id="ARBA00004561"/>
    </source>
</evidence>
<evidence type="ECO:0000256" key="2">
    <source>
        <dbReference type="ARBA" id="ARBA00008387"/>
    </source>
</evidence>
<gene>
    <name evidence="9" type="ORF">AB4876_15775</name>
</gene>
<comment type="similarity">
    <text evidence="2">Belongs to the PilY1 family.</text>
</comment>
<name>A0ABV3UA20_9GAMM</name>
<keyword evidence="10" id="KW-1185">Reference proteome</keyword>
<dbReference type="SUPFAM" id="SSF50998">
    <property type="entry name" value="Quinoprotein alcohol dehydrogenase-like"/>
    <property type="match status" value="1"/>
</dbReference>
<keyword evidence="4" id="KW-0479">Metal-binding</keyword>
<dbReference type="Proteomes" id="UP001557485">
    <property type="component" value="Unassembled WGS sequence"/>
</dbReference>
<comment type="subcellular location">
    <subcellularLocation>
        <location evidence="1">Fimbrium</location>
    </subcellularLocation>
</comment>
<evidence type="ECO:0000256" key="3">
    <source>
        <dbReference type="ARBA" id="ARBA00022558"/>
    </source>
</evidence>
<protein>
    <submittedName>
        <fullName evidence="9">Pilus assembly protein</fullName>
    </submittedName>
</protein>
<dbReference type="InterPro" id="IPR015943">
    <property type="entry name" value="WD40/YVTN_repeat-like_dom_sf"/>
</dbReference>
<organism evidence="9 10">
    <name type="scientific">Zhongshania guokunii</name>
    <dbReference type="NCBI Taxonomy" id="641783"/>
    <lineage>
        <taxon>Bacteria</taxon>
        <taxon>Pseudomonadati</taxon>
        <taxon>Pseudomonadota</taxon>
        <taxon>Gammaproteobacteria</taxon>
        <taxon>Cellvibrionales</taxon>
        <taxon>Spongiibacteraceae</taxon>
        <taxon>Zhongshania</taxon>
    </lineage>
</organism>
<evidence type="ECO:0000256" key="5">
    <source>
        <dbReference type="ARBA" id="ARBA00022837"/>
    </source>
</evidence>
<accession>A0ABV3UA20</accession>
<dbReference type="Pfam" id="PF05567">
    <property type="entry name" value="T4P_PilY1"/>
    <property type="match status" value="1"/>
</dbReference>
<evidence type="ECO:0000313" key="9">
    <source>
        <dbReference type="EMBL" id="MEX1670379.1"/>
    </source>
</evidence>
<dbReference type="EMBL" id="JBFRYA010000016">
    <property type="protein sequence ID" value="MEX1670379.1"/>
    <property type="molecule type" value="Genomic_DNA"/>
</dbReference>
<keyword evidence="5" id="KW-0106">Calcium</keyword>
<evidence type="ECO:0000259" key="8">
    <source>
        <dbReference type="Pfam" id="PF05567"/>
    </source>
</evidence>
<feature type="domain" description="PilY1 beta-propeller" evidence="8">
    <location>
        <begin position="767"/>
        <end position="1089"/>
    </location>
</feature>
<feature type="region of interest" description="Disordered" evidence="7">
    <location>
        <begin position="482"/>
        <end position="507"/>
    </location>
</feature>
<dbReference type="RefSeq" id="WP_368382712.1">
    <property type="nucleotide sequence ID" value="NZ_JBFRYA010000016.1"/>
</dbReference>
<evidence type="ECO:0000313" key="10">
    <source>
        <dbReference type="Proteomes" id="UP001557485"/>
    </source>
</evidence>
<dbReference type="InterPro" id="IPR011047">
    <property type="entry name" value="Quinoprotein_ADH-like_sf"/>
</dbReference>
<evidence type="ECO:0000256" key="6">
    <source>
        <dbReference type="ARBA" id="ARBA00023263"/>
    </source>
</evidence>
<evidence type="ECO:0000256" key="7">
    <source>
        <dbReference type="SAM" id="MobiDB-lite"/>
    </source>
</evidence>
<evidence type="ECO:0000256" key="4">
    <source>
        <dbReference type="ARBA" id="ARBA00022723"/>
    </source>
</evidence>
<dbReference type="InterPro" id="IPR008707">
    <property type="entry name" value="B-propeller_PilY1"/>
</dbReference>
<proteinExistence type="inferred from homology"/>
<keyword evidence="3" id="KW-1029">Fimbrium biogenesis</keyword>
<reference evidence="9 10" key="1">
    <citation type="journal article" date="2011" name="Int. J. Syst. Evol. Microbiol.">
        <title>Zhongshania antarctica gen. nov., sp. nov. and Zhongshania guokunii sp. nov., gammaproteobacteria respectively isolated from coastal attached (fast) ice and surface seawater of the Antarctic.</title>
        <authorList>
            <person name="Li H.J."/>
            <person name="Zhang X.Y."/>
            <person name="Chen C.X."/>
            <person name="Zhang Y.J."/>
            <person name="Gao Z.M."/>
            <person name="Yu Y."/>
            <person name="Chen X.L."/>
            <person name="Chen B."/>
            <person name="Zhang Y.Z."/>
        </authorList>
    </citation>
    <scope>NUCLEOTIDE SEQUENCE [LARGE SCALE GENOMIC DNA]</scope>
    <source>
        <strain evidence="9 10">ZS6-22T</strain>
    </source>
</reference>
<dbReference type="Gene3D" id="2.130.10.10">
    <property type="entry name" value="YVTN repeat-like/Quinoprotein amine dehydrogenase"/>
    <property type="match status" value="1"/>
</dbReference>
<comment type="caution">
    <text evidence="9">The sequence shown here is derived from an EMBL/GenBank/DDBJ whole genome shotgun (WGS) entry which is preliminary data.</text>
</comment>
<keyword evidence="6" id="KW-0281">Fimbrium</keyword>